<accession>M1E0H0</accession>
<reference evidence="4" key="1">
    <citation type="journal article" date="2011" name="Nature">
        <title>Genome sequence and analysis of the tuber crop potato.</title>
        <authorList>
            <consortium name="The Potato Genome Sequencing Consortium"/>
        </authorList>
    </citation>
    <scope>NUCLEOTIDE SEQUENCE [LARGE SCALE GENOMIC DNA]</scope>
    <source>
        <strain evidence="4">cv. DM1-3 516 R44</strain>
    </source>
</reference>
<reference evidence="3" key="2">
    <citation type="submission" date="2015-06" db="UniProtKB">
        <authorList>
            <consortium name="EnsemblPlants"/>
        </authorList>
    </citation>
    <scope>IDENTIFICATION</scope>
    <source>
        <strain evidence="3">DM1-3 516 R44</strain>
    </source>
</reference>
<dbReference type="PaxDb" id="4113-PGSC0003DMT400097371"/>
<dbReference type="EnsemblPlants" id="PGSC0003DMT400097371">
    <property type="protein sequence ID" value="PGSC0003DMT400097371"/>
    <property type="gene ID" value="PGSC0003DMG400046942"/>
</dbReference>
<dbReference type="SUPFAM" id="SSF54928">
    <property type="entry name" value="RNA-binding domain, RBD"/>
    <property type="match status" value="1"/>
</dbReference>
<dbReference type="InterPro" id="IPR012677">
    <property type="entry name" value="Nucleotide-bd_a/b_plait_sf"/>
</dbReference>
<keyword evidence="4" id="KW-1185">Reference proteome</keyword>
<sequence>MYVGNINPQVTKLLVQEVFSSTRGPLEGYNLIRKDKSSYGFVDYFDRRSDALAIVSLNGRQLFGQCIEATDTTLFVCFSIYMTSCSDARVMWEQKDYGCNACIATIILYESTSTSVAVLNQCLRSQHHIV</sequence>
<dbReference type="InParanoid" id="M1E0H0"/>
<dbReference type="Proteomes" id="UP000011115">
    <property type="component" value="Unassembled WGS sequence"/>
</dbReference>
<feature type="domain" description="RRM" evidence="2">
    <location>
        <begin position="1"/>
        <end position="74"/>
    </location>
</feature>
<dbReference type="InterPro" id="IPR035979">
    <property type="entry name" value="RBD_domain_sf"/>
</dbReference>
<dbReference type="HOGENOM" id="CLU_1941798_0_0_1"/>
<dbReference type="Gene3D" id="3.30.70.330">
    <property type="match status" value="1"/>
</dbReference>
<keyword evidence="1" id="KW-0694">RNA-binding</keyword>
<dbReference type="STRING" id="4113.M1E0H0"/>
<dbReference type="eggNOG" id="KOG0118">
    <property type="taxonomic scope" value="Eukaryota"/>
</dbReference>
<dbReference type="GO" id="GO:0003729">
    <property type="term" value="F:mRNA binding"/>
    <property type="evidence" value="ECO:0000318"/>
    <property type="project" value="GO_Central"/>
</dbReference>
<name>M1E0H0_SOLTU</name>
<dbReference type="Gramene" id="PGSC0003DMT400097371">
    <property type="protein sequence ID" value="PGSC0003DMT400097371"/>
    <property type="gene ID" value="PGSC0003DMG400046942"/>
</dbReference>
<evidence type="ECO:0000256" key="1">
    <source>
        <dbReference type="PROSITE-ProRule" id="PRU00176"/>
    </source>
</evidence>
<dbReference type="SMART" id="SM00360">
    <property type="entry name" value="RRM"/>
    <property type="match status" value="1"/>
</dbReference>
<evidence type="ECO:0000313" key="3">
    <source>
        <dbReference type="EnsemblPlants" id="PGSC0003DMT400097371"/>
    </source>
</evidence>
<protein>
    <submittedName>
        <fullName evidence="3">Oligouridylate binding protein</fullName>
    </submittedName>
</protein>
<proteinExistence type="predicted"/>
<evidence type="ECO:0000313" key="4">
    <source>
        <dbReference type="Proteomes" id="UP000011115"/>
    </source>
</evidence>
<dbReference type="Pfam" id="PF00076">
    <property type="entry name" value="RRM_1"/>
    <property type="match status" value="1"/>
</dbReference>
<dbReference type="InterPro" id="IPR000504">
    <property type="entry name" value="RRM_dom"/>
</dbReference>
<organism evidence="3 4">
    <name type="scientific">Solanum tuberosum</name>
    <name type="common">Potato</name>
    <dbReference type="NCBI Taxonomy" id="4113"/>
    <lineage>
        <taxon>Eukaryota</taxon>
        <taxon>Viridiplantae</taxon>
        <taxon>Streptophyta</taxon>
        <taxon>Embryophyta</taxon>
        <taxon>Tracheophyta</taxon>
        <taxon>Spermatophyta</taxon>
        <taxon>Magnoliopsida</taxon>
        <taxon>eudicotyledons</taxon>
        <taxon>Gunneridae</taxon>
        <taxon>Pentapetalae</taxon>
        <taxon>asterids</taxon>
        <taxon>lamiids</taxon>
        <taxon>Solanales</taxon>
        <taxon>Solanaceae</taxon>
        <taxon>Solanoideae</taxon>
        <taxon>Solaneae</taxon>
        <taxon>Solanum</taxon>
    </lineage>
</organism>
<dbReference type="PROSITE" id="PS50102">
    <property type="entry name" value="RRM"/>
    <property type="match status" value="1"/>
</dbReference>
<dbReference type="AlphaFoldDB" id="M1E0H0"/>
<evidence type="ECO:0000259" key="2">
    <source>
        <dbReference type="PROSITE" id="PS50102"/>
    </source>
</evidence>